<evidence type="ECO:0000256" key="3">
    <source>
        <dbReference type="ARBA" id="ARBA00023082"/>
    </source>
</evidence>
<dbReference type="InterPro" id="IPR039425">
    <property type="entry name" value="RNA_pol_sigma-70-like"/>
</dbReference>
<dbReference type="OrthoDB" id="9782108at2"/>
<dbReference type="Gene3D" id="1.10.10.10">
    <property type="entry name" value="Winged helix-like DNA-binding domain superfamily/Winged helix DNA-binding domain"/>
    <property type="match status" value="1"/>
</dbReference>
<evidence type="ECO:0000256" key="1">
    <source>
        <dbReference type="ARBA" id="ARBA00010641"/>
    </source>
</evidence>
<reference evidence="7 8" key="1">
    <citation type="submission" date="2014-11" db="EMBL/GenBank/DDBJ databases">
        <title>Complete Genome Sequence of Pseudoalteromonas sp. Strain OCN003 Isolated from Kaneohe Bay, Oahu, Hawaii.</title>
        <authorList>
            <person name="Beurmann S."/>
            <person name="Videau P."/>
            <person name="Ushijima B."/>
            <person name="Smith A.M."/>
            <person name="Aeby G.S."/>
            <person name="Callahan S.M."/>
            <person name="Belcaid M."/>
        </authorList>
    </citation>
    <scope>NUCLEOTIDE SEQUENCE [LARGE SCALE GENOMIC DNA]</scope>
    <source>
        <strain evidence="7 8">OCN003</strain>
    </source>
</reference>
<dbReference type="KEGG" id="pseo:OM33_16960"/>
<comment type="similarity">
    <text evidence="1">Belongs to the sigma-70 factor family. ECF subfamily.</text>
</comment>
<dbReference type="Proteomes" id="UP000030341">
    <property type="component" value="Chromosome 2"/>
</dbReference>
<feature type="domain" description="RNA polymerase sigma-70 region 2" evidence="6">
    <location>
        <begin position="16"/>
        <end position="82"/>
    </location>
</feature>
<accession>A0A0A7EMB2</accession>
<evidence type="ECO:0000256" key="4">
    <source>
        <dbReference type="ARBA" id="ARBA00023125"/>
    </source>
</evidence>
<protein>
    <recommendedName>
        <fullName evidence="6">RNA polymerase sigma-70 region 2 domain-containing protein</fullName>
    </recommendedName>
</protein>
<sequence>MLQYQETGKARFLKELVEQHYDDLLHFLISQSNAHLAADITQKTWLKVMEKRHYYQSHNKFKAWLFTIARRLLIDEFRKHNRLTELNETHLEATDNPTHEYSDIQSHFNAALLSLNFYLREAFILQQEGFSVSEIAQITNEEFETIKSRLRYAKKQLRTLLEGLSDE</sequence>
<name>A0A0A7EMB2_9GAMM</name>
<keyword evidence="4" id="KW-0238">DNA-binding</keyword>
<dbReference type="SUPFAM" id="SSF88946">
    <property type="entry name" value="Sigma2 domain of RNA polymerase sigma factors"/>
    <property type="match status" value="1"/>
</dbReference>
<dbReference type="InterPro" id="IPR036388">
    <property type="entry name" value="WH-like_DNA-bd_sf"/>
</dbReference>
<evidence type="ECO:0000259" key="6">
    <source>
        <dbReference type="Pfam" id="PF04542"/>
    </source>
</evidence>
<gene>
    <name evidence="7" type="ORF">OM33_16960</name>
</gene>
<dbReference type="HOGENOM" id="CLU_047691_3_4_6"/>
<dbReference type="PANTHER" id="PTHR43133">
    <property type="entry name" value="RNA POLYMERASE ECF-TYPE SIGMA FACTO"/>
    <property type="match status" value="1"/>
</dbReference>
<dbReference type="eggNOG" id="COG1595">
    <property type="taxonomic scope" value="Bacteria"/>
</dbReference>
<dbReference type="InterPro" id="IPR013324">
    <property type="entry name" value="RNA_pol_sigma_r3/r4-like"/>
</dbReference>
<keyword evidence="3" id="KW-0731">Sigma factor</keyword>
<dbReference type="InterPro" id="IPR014284">
    <property type="entry name" value="RNA_pol_sigma-70_dom"/>
</dbReference>
<dbReference type="PANTHER" id="PTHR43133:SF8">
    <property type="entry name" value="RNA POLYMERASE SIGMA FACTOR HI_1459-RELATED"/>
    <property type="match status" value="1"/>
</dbReference>
<dbReference type="GO" id="GO:0003677">
    <property type="term" value="F:DNA binding"/>
    <property type="evidence" value="ECO:0007669"/>
    <property type="project" value="UniProtKB-KW"/>
</dbReference>
<dbReference type="GO" id="GO:0006352">
    <property type="term" value="P:DNA-templated transcription initiation"/>
    <property type="evidence" value="ECO:0007669"/>
    <property type="project" value="InterPro"/>
</dbReference>
<dbReference type="STRING" id="1348114.OM33_16960"/>
<evidence type="ECO:0000313" key="7">
    <source>
        <dbReference type="EMBL" id="AIY67663.1"/>
    </source>
</evidence>
<dbReference type="EMBL" id="CP009889">
    <property type="protein sequence ID" value="AIY67663.1"/>
    <property type="molecule type" value="Genomic_DNA"/>
</dbReference>
<dbReference type="GO" id="GO:0016987">
    <property type="term" value="F:sigma factor activity"/>
    <property type="evidence" value="ECO:0007669"/>
    <property type="project" value="UniProtKB-KW"/>
</dbReference>
<keyword evidence="8" id="KW-1185">Reference proteome</keyword>
<dbReference type="NCBIfam" id="TIGR02937">
    <property type="entry name" value="sigma70-ECF"/>
    <property type="match status" value="1"/>
</dbReference>
<keyword evidence="2" id="KW-0805">Transcription regulation</keyword>
<evidence type="ECO:0000313" key="8">
    <source>
        <dbReference type="Proteomes" id="UP000030341"/>
    </source>
</evidence>
<keyword evidence="5" id="KW-0804">Transcription</keyword>
<dbReference type="Gene3D" id="1.10.1740.10">
    <property type="match status" value="1"/>
</dbReference>
<dbReference type="InterPro" id="IPR007627">
    <property type="entry name" value="RNA_pol_sigma70_r2"/>
</dbReference>
<dbReference type="Pfam" id="PF04542">
    <property type="entry name" value="Sigma70_r2"/>
    <property type="match status" value="1"/>
</dbReference>
<dbReference type="InterPro" id="IPR013325">
    <property type="entry name" value="RNA_pol_sigma_r2"/>
</dbReference>
<organism evidence="7 8">
    <name type="scientific">Pseudoalteromonas piratica</name>
    <dbReference type="NCBI Taxonomy" id="1348114"/>
    <lineage>
        <taxon>Bacteria</taxon>
        <taxon>Pseudomonadati</taxon>
        <taxon>Pseudomonadota</taxon>
        <taxon>Gammaproteobacteria</taxon>
        <taxon>Alteromonadales</taxon>
        <taxon>Pseudoalteromonadaceae</taxon>
        <taxon>Pseudoalteromonas</taxon>
    </lineage>
</organism>
<dbReference type="AlphaFoldDB" id="A0A0A7EMB2"/>
<evidence type="ECO:0000256" key="2">
    <source>
        <dbReference type="ARBA" id="ARBA00023015"/>
    </source>
</evidence>
<evidence type="ECO:0000256" key="5">
    <source>
        <dbReference type="ARBA" id="ARBA00023163"/>
    </source>
</evidence>
<proteinExistence type="inferred from homology"/>
<dbReference type="SUPFAM" id="SSF88659">
    <property type="entry name" value="Sigma3 and sigma4 domains of RNA polymerase sigma factors"/>
    <property type="match status" value="1"/>
</dbReference>